<dbReference type="AlphaFoldDB" id="A0A4Z2DEJ9"/>
<sequence>MTFLNNSVKLIKSVQTILKNESEYTVNDFNNLNSNILNVNSNVSGYPADCFILTETGNNPQIMNQENKLSITERKKYSEREITYNLLLRRLVDDYLDKTITYSQQPKHILNILKCVLLRNFPELNDSFHWEKLRAYLKACRRNAKRNSGKPYVRTRIRYLSCGKATSLAEEIYQREHSYLTGMISSNTESNRLVERSISIADCRETFGIKMKNPKTTMHQLPYQSRLHQTDLQATSYTISCNNDNVKNSSYFIPVTMSQQISTSLNSLPQQVSKYLIFIYLIVICLYSILTE</sequence>
<dbReference type="Pfam" id="PF23079">
    <property type="entry name" value="HTH_NOL4_2nd"/>
    <property type="match status" value="1"/>
</dbReference>
<keyword evidence="3" id="KW-1185">Reference proteome</keyword>
<protein>
    <recommendedName>
        <fullName evidence="1">Nucleolar protein 4 helical domain-containing protein</fullName>
    </recommendedName>
</protein>
<name>A0A4Z2DEJ9_SCHJA</name>
<gene>
    <name evidence="2" type="ORF">EWB00_002004</name>
</gene>
<feature type="domain" description="Nucleolar protein 4 helical" evidence="1">
    <location>
        <begin position="79"/>
        <end position="153"/>
    </location>
</feature>
<evidence type="ECO:0000313" key="3">
    <source>
        <dbReference type="Proteomes" id="UP000311919"/>
    </source>
</evidence>
<comment type="caution">
    <text evidence="2">The sequence shown here is derived from an EMBL/GenBank/DDBJ whole genome shotgun (WGS) entry which is preliminary data.</text>
</comment>
<proteinExistence type="predicted"/>
<organism evidence="2 3">
    <name type="scientific">Schistosoma japonicum</name>
    <name type="common">Blood fluke</name>
    <dbReference type="NCBI Taxonomy" id="6182"/>
    <lineage>
        <taxon>Eukaryota</taxon>
        <taxon>Metazoa</taxon>
        <taxon>Spiralia</taxon>
        <taxon>Lophotrochozoa</taxon>
        <taxon>Platyhelminthes</taxon>
        <taxon>Trematoda</taxon>
        <taxon>Digenea</taxon>
        <taxon>Strigeidida</taxon>
        <taxon>Schistosomatoidea</taxon>
        <taxon>Schistosomatidae</taxon>
        <taxon>Schistosoma</taxon>
    </lineage>
</organism>
<evidence type="ECO:0000259" key="1">
    <source>
        <dbReference type="Pfam" id="PF23079"/>
    </source>
</evidence>
<dbReference type="Proteomes" id="UP000311919">
    <property type="component" value="Unassembled WGS sequence"/>
</dbReference>
<dbReference type="InterPro" id="IPR056549">
    <property type="entry name" value="HTH_NOL4"/>
</dbReference>
<dbReference type="EMBL" id="SKCS01000168">
    <property type="protein sequence ID" value="TNN14620.1"/>
    <property type="molecule type" value="Genomic_DNA"/>
</dbReference>
<accession>A0A4Z2DEJ9</accession>
<evidence type="ECO:0000313" key="2">
    <source>
        <dbReference type="EMBL" id="TNN14620.1"/>
    </source>
</evidence>
<dbReference type="OrthoDB" id="6250137at2759"/>
<reference evidence="2 3" key="1">
    <citation type="submission" date="2019-03" db="EMBL/GenBank/DDBJ databases">
        <title>An improved genome assembly of the fluke Schistosoma japonicum.</title>
        <authorList>
            <person name="Hu W."/>
            <person name="Luo F."/>
            <person name="Yin M."/>
            <person name="Mo X."/>
            <person name="Sun C."/>
            <person name="Wu Q."/>
            <person name="Zhu B."/>
            <person name="Xiang M."/>
            <person name="Wang J."/>
            <person name="Wang Y."/>
            <person name="Zhang T."/>
            <person name="Xu B."/>
            <person name="Zheng H."/>
            <person name="Feng Z."/>
        </authorList>
    </citation>
    <scope>NUCLEOTIDE SEQUENCE [LARGE SCALE GENOMIC DNA]</scope>
    <source>
        <strain evidence="2">HuSjv2</strain>
        <tissue evidence="2">Worms</tissue>
    </source>
</reference>